<keyword evidence="2" id="KW-1185">Reference proteome</keyword>
<reference evidence="2" key="1">
    <citation type="submission" date="2016-02" db="EMBL/GenBank/DDBJ databases">
        <title>Paenibacillus sp. LPB0068, isolated from Crassostrea gigas.</title>
        <authorList>
            <person name="Shin S.-K."/>
            <person name="Yi H."/>
        </authorList>
    </citation>
    <scope>NUCLEOTIDE SEQUENCE [LARGE SCALE GENOMIC DNA]</scope>
    <source>
        <strain evidence="2">KCTC 23969</strain>
    </source>
</reference>
<evidence type="ECO:0000313" key="1">
    <source>
        <dbReference type="EMBL" id="OBY61571.1"/>
    </source>
</evidence>
<dbReference type="AlphaFoldDB" id="A0A1B8TPJ0"/>
<dbReference type="RefSeq" id="WP_068364558.1">
    <property type="nucleotide sequence ID" value="NZ_CP019337.1"/>
</dbReference>
<proteinExistence type="predicted"/>
<dbReference type="KEGG" id="prn:BW723_11735"/>
<dbReference type="STRING" id="996801.BW723_11735"/>
<name>A0A1B8TPJ0_9FLAO</name>
<accession>A0A1B8TPJ0</accession>
<dbReference type="Proteomes" id="UP000092612">
    <property type="component" value="Unassembled WGS sequence"/>
</dbReference>
<gene>
    <name evidence="1" type="ORF">LPB301_16040</name>
</gene>
<dbReference type="EMBL" id="LSFL01000042">
    <property type="protein sequence ID" value="OBY61571.1"/>
    <property type="molecule type" value="Genomic_DNA"/>
</dbReference>
<protein>
    <submittedName>
        <fullName evidence="1">Uncharacterized protein</fullName>
    </submittedName>
</protein>
<sequence length="304" mass="35457">MKKVITFIFYVLITTSIFSNHRTLYVDDFVNILGSSGKEERLLLFAKKNNFKTLILYQLNKVDKKWSLSDPRKNNVLAEFIAKAKTEFSIKNIGASGECASFFTNRINPYNNSRNRAEEKIDIYNLEYEYWSQNASGENGYYCINYLNENSIPCNRNGSFNFFIDNLKELKQLSKDNIHNIKIEAYIGYYSQKEVSNIVKYCDRLIIQTSGKNPKVSFASAKKNLAHLAKINSKIKTSILYSTRMNHMGYWFKSNSLERGEKDFFNLMNVNNTNYSKNINLDGFSYHTYSFLEKSVSYFSYTRN</sequence>
<comment type="caution">
    <text evidence="1">The sequence shown here is derived from an EMBL/GenBank/DDBJ whole genome shotgun (WGS) entry which is preliminary data.</text>
</comment>
<dbReference type="OrthoDB" id="932463at2"/>
<organism evidence="1 2">
    <name type="scientific">Polaribacter reichenbachii</name>
    <dbReference type="NCBI Taxonomy" id="996801"/>
    <lineage>
        <taxon>Bacteria</taxon>
        <taxon>Pseudomonadati</taxon>
        <taxon>Bacteroidota</taxon>
        <taxon>Flavobacteriia</taxon>
        <taxon>Flavobacteriales</taxon>
        <taxon>Flavobacteriaceae</taxon>
    </lineage>
</organism>
<evidence type="ECO:0000313" key="2">
    <source>
        <dbReference type="Proteomes" id="UP000092612"/>
    </source>
</evidence>